<accession>A0A918JI02</accession>
<dbReference type="AlphaFoldDB" id="A0A918JI02"/>
<evidence type="ECO:0000313" key="1">
    <source>
        <dbReference type="EMBL" id="GGW81666.1"/>
    </source>
</evidence>
<dbReference type="EMBL" id="BMXP01000002">
    <property type="protein sequence ID" value="GGW81666.1"/>
    <property type="molecule type" value="Genomic_DNA"/>
</dbReference>
<evidence type="ECO:0000313" key="2">
    <source>
        <dbReference type="Proteomes" id="UP000631300"/>
    </source>
</evidence>
<sequence>MDVDSIFKKYQANDHAVDKAIDHGVVGTFNQVDDANATLVTGPLGPVICRRLYLLQYLSSHDFTTYQSLSRAGFSNPRALSDWLVQFNHSVKLLQQEAGLQTDQWIGSKTFKAMQQLFSFEEPTNLSLWYKHGRSSTFLKRAIYVRMQFTGLIPGNHVRFFEQGRTYQQGKYELGDTLQDGFILWRKVLQTWGMPPAAGTTNQYLTATLFDIDGLTRTLNARRSQIASTLQHTRLDPRWESYTALPTGALTRQQIKQLALRVLVAHSRIEVWLQGYASALDNDPSDGMYDPGDSIDAHDFSLAFNEPLRRRRNHNSRHIIGPELSLYRQFWQDTKKLSTTLKEQNVKTGFKVTITNPLLTSIKHNIRMGRLTMASMALQNIHCAAIIDQVPMPDKTTHIRRINEEYTRLSTRDRNVGAWQKGRGLVEMVLDGVKRLAKWFWQSVKNVFRKVSHFVQRIIRAVQQLAVKGLTYYFRITELFSTSVHWVMQPVMYQSDAITVFRDRDYDVSVFIDDGPHTLSAINGMQKDLYLSVARFRTACNLLTVLLDVFVGVAALVGGVRKWKIVDAALALANFYERLPGEDKRYLDLAFRDPDADLA</sequence>
<comment type="caution">
    <text evidence="1">The sequence shown here is derived from an EMBL/GenBank/DDBJ whole genome shotgun (WGS) entry which is preliminary data.</text>
</comment>
<gene>
    <name evidence="1" type="ORF">GCM10007391_13610</name>
</gene>
<organism evidence="1 2">
    <name type="scientific">Alteromonas halophila</name>
    <dbReference type="NCBI Taxonomy" id="516698"/>
    <lineage>
        <taxon>Bacteria</taxon>
        <taxon>Pseudomonadati</taxon>
        <taxon>Pseudomonadota</taxon>
        <taxon>Gammaproteobacteria</taxon>
        <taxon>Alteromonadales</taxon>
        <taxon>Alteromonadaceae</taxon>
        <taxon>Alteromonas/Salinimonas group</taxon>
        <taxon>Alteromonas</taxon>
    </lineage>
</organism>
<proteinExistence type="predicted"/>
<reference evidence="1" key="1">
    <citation type="journal article" date="2014" name="Int. J. Syst. Evol. Microbiol.">
        <title>Complete genome sequence of Corynebacterium casei LMG S-19264T (=DSM 44701T), isolated from a smear-ripened cheese.</title>
        <authorList>
            <consortium name="US DOE Joint Genome Institute (JGI-PGF)"/>
            <person name="Walter F."/>
            <person name="Albersmeier A."/>
            <person name="Kalinowski J."/>
            <person name="Ruckert C."/>
        </authorList>
    </citation>
    <scope>NUCLEOTIDE SEQUENCE</scope>
    <source>
        <strain evidence="1">KCTC 22164</strain>
    </source>
</reference>
<protein>
    <submittedName>
        <fullName evidence="1">Uncharacterized protein</fullName>
    </submittedName>
</protein>
<dbReference type="RefSeq" id="WP_189404654.1">
    <property type="nucleotide sequence ID" value="NZ_BMXP01000002.1"/>
</dbReference>
<reference evidence="1" key="2">
    <citation type="submission" date="2020-09" db="EMBL/GenBank/DDBJ databases">
        <authorList>
            <person name="Sun Q."/>
            <person name="Kim S."/>
        </authorList>
    </citation>
    <scope>NUCLEOTIDE SEQUENCE</scope>
    <source>
        <strain evidence="1">KCTC 22164</strain>
    </source>
</reference>
<name>A0A918JI02_9ALTE</name>
<dbReference type="Proteomes" id="UP000631300">
    <property type="component" value="Unassembled WGS sequence"/>
</dbReference>
<keyword evidence="2" id="KW-1185">Reference proteome</keyword>